<reference evidence="2 3" key="1">
    <citation type="submission" date="2020-03" db="EMBL/GenBank/DDBJ databases">
        <title>Whole genome shotgun sequence of Phytohabitans suffuscus NBRC 105367.</title>
        <authorList>
            <person name="Komaki H."/>
            <person name="Tamura T."/>
        </authorList>
    </citation>
    <scope>NUCLEOTIDE SEQUENCE [LARGE SCALE GENOMIC DNA]</scope>
    <source>
        <strain evidence="2 3">NBRC 105367</strain>
    </source>
</reference>
<feature type="region of interest" description="Disordered" evidence="1">
    <location>
        <begin position="51"/>
        <end position="75"/>
    </location>
</feature>
<proteinExistence type="predicted"/>
<feature type="region of interest" description="Disordered" evidence="1">
    <location>
        <begin position="1"/>
        <end position="27"/>
    </location>
</feature>
<evidence type="ECO:0000313" key="2">
    <source>
        <dbReference type="EMBL" id="BCB82767.1"/>
    </source>
</evidence>
<name>A0A6F8Y9L9_9ACTN</name>
<keyword evidence="3" id="KW-1185">Reference proteome</keyword>
<evidence type="ECO:0000256" key="1">
    <source>
        <dbReference type="SAM" id="MobiDB-lite"/>
    </source>
</evidence>
<dbReference type="AlphaFoldDB" id="A0A6F8Y9L9"/>
<dbReference type="EMBL" id="AP022871">
    <property type="protein sequence ID" value="BCB82767.1"/>
    <property type="molecule type" value="Genomic_DNA"/>
</dbReference>
<evidence type="ECO:0000313" key="3">
    <source>
        <dbReference type="Proteomes" id="UP000503011"/>
    </source>
</evidence>
<reference evidence="2 3" key="2">
    <citation type="submission" date="2020-03" db="EMBL/GenBank/DDBJ databases">
        <authorList>
            <person name="Ichikawa N."/>
            <person name="Kimura A."/>
            <person name="Kitahashi Y."/>
            <person name="Uohara A."/>
        </authorList>
    </citation>
    <scope>NUCLEOTIDE SEQUENCE [LARGE SCALE GENOMIC DNA]</scope>
    <source>
        <strain evidence="2 3">NBRC 105367</strain>
    </source>
</reference>
<protein>
    <submittedName>
        <fullName evidence="2">Uncharacterized protein</fullName>
    </submittedName>
</protein>
<organism evidence="2 3">
    <name type="scientific">Phytohabitans suffuscus</name>
    <dbReference type="NCBI Taxonomy" id="624315"/>
    <lineage>
        <taxon>Bacteria</taxon>
        <taxon>Bacillati</taxon>
        <taxon>Actinomycetota</taxon>
        <taxon>Actinomycetes</taxon>
        <taxon>Micromonosporales</taxon>
        <taxon>Micromonosporaceae</taxon>
    </lineage>
</organism>
<dbReference type="KEGG" id="psuu:Psuf_000800"/>
<gene>
    <name evidence="2" type="ORF">Psuf_000800</name>
</gene>
<feature type="compositionally biased region" description="Gly residues" evidence="1">
    <location>
        <begin position="53"/>
        <end position="63"/>
    </location>
</feature>
<dbReference type="Proteomes" id="UP000503011">
    <property type="component" value="Chromosome"/>
</dbReference>
<sequence length="75" mass="7337">MLPSIKVSAAPSAVPGLSRDLPTSGSGGSWYGSAPLGAVLYHDQLADEDKAGDFGGDGGGSDGGNLARTGVGWGF</sequence>
<accession>A0A6F8Y9L9</accession>